<dbReference type="AlphaFoldDB" id="A0A6J5WYX8"/>
<gene>
    <name evidence="2" type="ORF">ORAREDHAP_LOCUS23040</name>
</gene>
<evidence type="ECO:0000313" key="2">
    <source>
        <dbReference type="EMBL" id="CAB4305165.1"/>
    </source>
</evidence>
<feature type="region of interest" description="Disordered" evidence="1">
    <location>
        <begin position="463"/>
        <end position="525"/>
    </location>
</feature>
<feature type="compositionally biased region" description="Pro residues" evidence="1">
    <location>
        <begin position="473"/>
        <end position="512"/>
    </location>
</feature>
<protein>
    <submittedName>
        <fullName evidence="2">Uncharacterized protein</fullName>
    </submittedName>
</protein>
<dbReference type="Proteomes" id="UP000507245">
    <property type="component" value="Unassembled WGS sequence"/>
</dbReference>
<dbReference type="PANTHER" id="PTHR47273">
    <property type="entry name" value="EXPRESSED PROTEIN"/>
    <property type="match status" value="1"/>
</dbReference>
<reference evidence="3" key="1">
    <citation type="journal article" date="2020" name="Genome Biol.">
        <title>Gamete binning: chromosome-level and haplotype-resolved genome assembly enabled by high-throughput single-cell sequencing of gamete genomes.</title>
        <authorList>
            <person name="Campoy J.A."/>
            <person name="Sun H."/>
            <person name="Goel M."/>
            <person name="Jiao W.-B."/>
            <person name="Folz-Donahue K."/>
            <person name="Wang N."/>
            <person name="Rubio M."/>
            <person name="Liu C."/>
            <person name="Kukat C."/>
            <person name="Ruiz D."/>
            <person name="Huettel B."/>
            <person name="Schneeberger K."/>
        </authorList>
    </citation>
    <scope>NUCLEOTIDE SEQUENCE [LARGE SCALE GENOMIC DNA]</scope>
    <source>
        <strain evidence="3">cv. Rojo Pasion</strain>
    </source>
</reference>
<proteinExistence type="predicted"/>
<dbReference type="EMBL" id="CAEKKB010000003">
    <property type="protein sequence ID" value="CAB4305165.1"/>
    <property type="molecule type" value="Genomic_DNA"/>
</dbReference>
<accession>A0A6J5WYX8</accession>
<evidence type="ECO:0000256" key="1">
    <source>
        <dbReference type="SAM" id="MobiDB-lite"/>
    </source>
</evidence>
<keyword evidence="3" id="KW-1185">Reference proteome</keyword>
<dbReference type="PANTHER" id="PTHR47273:SF4">
    <property type="entry name" value="EXPRESSED PROTEIN"/>
    <property type="match status" value="1"/>
</dbReference>
<feature type="region of interest" description="Disordered" evidence="1">
    <location>
        <begin position="257"/>
        <end position="282"/>
    </location>
</feature>
<dbReference type="OrthoDB" id="1935547at2759"/>
<feature type="compositionally biased region" description="Polar residues" evidence="1">
    <location>
        <begin position="257"/>
        <end position="271"/>
    </location>
</feature>
<evidence type="ECO:0000313" key="3">
    <source>
        <dbReference type="Proteomes" id="UP000507245"/>
    </source>
</evidence>
<feature type="compositionally biased region" description="Polar residues" evidence="1">
    <location>
        <begin position="515"/>
        <end position="525"/>
    </location>
</feature>
<feature type="region of interest" description="Disordered" evidence="1">
    <location>
        <begin position="333"/>
        <end position="353"/>
    </location>
</feature>
<name>A0A6J5WYX8_PRUAR</name>
<sequence>MDGLRATLSTCSSLLSIYFTLLTYKGIGLWDTKNKLAVNFLPWALAVLTMYSRAYLGYHTIIVSPQLNTTNKETNSINAAYINSFWESRILELLRGNRGSNMSWFFTLLFLISSLSLTTPSEASHEKKPPSAVVVGTVYCDTCFQAEFSHASHFISGASVGVECKDGSSKPSFQTEVKTDSHGVFRVQLPFSVSKHVKKIEGCSVKLISSSEPYCAVASTATSSSLHLKSRKQGTHIFSAGFFTFKPLKQPSLCNQKPSIQNSKEFSSQKISFPPTDELTFPPPTQNPTIPDLSPLPTLPYLPPLPQLPPLPPLPGLPGIPIPGIPGIPGIPVLPPIPGKTTEAGQLTDKNPTIPDLSPLPTIPYLPPLPQLPPLPPLPGLPGIPIPGIPVLPPIPGKTTEAGQLTDKKVAHPDAFFPPNPFQPPSILPPNPLVPQPTPLIPNPFQPPPAPLIPNLPPIPGFTPPAGTAPLIPNLPPIPGFTPSPSPPPPSLPFLPPLPFPLPPIPRIPGIPPAHSSSSKQTTSP</sequence>
<dbReference type="Pfam" id="PF01190">
    <property type="entry name" value="Pollen_Ole_e_1"/>
    <property type="match status" value="1"/>
</dbReference>
<organism evidence="2 3">
    <name type="scientific">Prunus armeniaca</name>
    <name type="common">Apricot</name>
    <name type="synonym">Armeniaca vulgaris</name>
    <dbReference type="NCBI Taxonomy" id="36596"/>
    <lineage>
        <taxon>Eukaryota</taxon>
        <taxon>Viridiplantae</taxon>
        <taxon>Streptophyta</taxon>
        <taxon>Embryophyta</taxon>
        <taxon>Tracheophyta</taxon>
        <taxon>Spermatophyta</taxon>
        <taxon>Magnoliopsida</taxon>
        <taxon>eudicotyledons</taxon>
        <taxon>Gunneridae</taxon>
        <taxon>Pentapetalae</taxon>
        <taxon>rosids</taxon>
        <taxon>fabids</taxon>
        <taxon>Rosales</taxon>
        <taxon>Rosaceae</taxon>
        <taxon>Amygdaloideae</taxon>
        <taxon>Amygdaleae</taxon>
        <taxon>Prunus</taxon>
    </lineage>
</organism>